<sequence>MGLQAEEVCALKYPPCVEDYHRHTDTRNTDTTGIGVNCEISPVLKMVALVRSTADLVVFFHDKIQQQLRQQRAHNNSCENISRSAKEQHRKHVPRRTTSPCRFT</sequence>
<accession>A0A2T7NLW5</accession>
<feature type="compositionally biased region" description="Polar residues" evidence="1">
    <location>
        <begin position="71"/>
        <end position="83"/>
    </location>
</feature>
<comment type="caution">
    <text evidence="2">The sequence shown here is derived from an EMBL/GenBank/DDBJ whole genome shotgun (WGS) entry which is preliminary data.</text>
</comment>
<proteinExistence type="predicted"/>
<dbReference type="EMBL" id="PZQS01000011">
    <property type="protein sequence ID" value="PVD22155.1"/>
    <property type="molecule type" value="Genomic_DNA"/>
</dbReference>
<protein>
    <submittedName>
        <fullName evidence="2">Uncharacterized protein</fullName>
    </submittedName>
</protein>
<feature type="region of interest" description="Disordered" evidence="1">
    <location>
        <begin position="71"/>
        <end position="104"/>
    </location>
</feature>
<evidence type="ECO:0000313" key="3">
    <source>
        <dbReference type="Proteomes" id="UP000245119"/>
    </source>
</evidence>
<keyword evidence="3" id="KW-1185">Reference proteome</keyword>
<gene>
    <name evidence="2" type="ORF">C0Q70_17960</name>
</gene>
<evidence type="ECO:0000313" key="2">
    <source>
        <dbReference type="EMBL" id="PVD22155.1"/>
    </source>
</evidence>
<dbReference type="AlphaFoldDB" id="A0A2T7NLW5"/>
<dbReference type="Proteomes" id="UP000245119">
    <property type="component" value="Linkage Group LG11"/>
</dbReference>
<organism evidence="2 3">
    <name type="scientific">Pomacea canaliculata</name>
    <name type="common">Golden apple snail</name>
    <dbReference type="NCBI Taxonomy" id="400727"/>
    <lineage>
        <taxon>Eukaryota</taxon>
        <taxon>Metazoa</taxon>
        <taxon>Spiralia</taxon>
        <taxon>Lophotrochozoa</taxon>
        <taxon>Mollusca</taxon>
        <taxon>Gastropoda</taxon>
        <taxon>Caenogastropoda</taxon>
        <taxon>Architaenioglossa</taxon>
        <taxon>Ampullarioidea</taxon>
        <taxon>Ampullariidae</taxon>
        <taxon>Pomacea</taxon>
    </lineage>
</organism>
<name>A0A2T7NLW5_POMCA</name>
<reference evidence="2 3" key="1">
    <citation type="submission" date="2018-04" db="EMBL/GenBank/DDBJ databases">
        <title>The genome of golden apple snail Pomacea canaliculata provides insight into stress tolerance and invasive adaptation.</title>
        <authorList>
            <person name="Liu C."/>
            <person name="Liu B."/>
            <person name="Ren Y."/>
            <person name="Zhang Y."/>
            <person name="Wang H."/>
            <person name="Li S."/>
            <person name="Jiang F."/>
            <person name="Yin L."/>
            <person name="Zhang G."/>
            <person name="Qian W."/>
            <person name="Fan W."/>
        </authorList>
    </citation>
    <scope>NUCLEOTIDE SEQUENCE [LARGE SCALE GENOMIC DNA]</scope>
    <source>
        <strain evidence="2">SZHN2017</strain>
        <tissue evidence="2">Muscle</tissue>
    </source>
</reference>
<evidence type="ECO:0000256" key="1">
    <source>
        <dbReference type="SAM" id="MobiDB-lite"/>
    </source>
</evidence>